<dbReference type="InterPro" id="IPR044925">
    <property type="entry name" value="His-Me_finger_sf"/>
</dbReference>
<evidence type="ECO:0000256" key="2">
    <source>
        <dbReference type="ARBA" id="ARBA00022722"/>
    </source>
</evidence>
<evidence type="ECO:0000313" key="4">
    <source>
        <dbReference type="EMBL" id="NME66630.1"/>
    </source>
</evidence>
<keyword evidence="3" id="KW-0378">Hydrolase</keyword>
<sequence length="482" mass="54140">MPSGKGTMYAIVGTFNGSPQLLINNPKTDMVNFGEPVEGNVYLEEKFEEVTEGELSIEGWTNSNEQGTVKWKVEGDGNGNKYAYANAYQSNDAVSEAWMVLPTINESNLQLSFRAAAGFFVEDHLDVLRVKVSTNYNNSISVATWEDVTDQANLPVFGNRDGDWWDWKESKIDLSSFSGNVTIAFVYYGSNTNSTKVEIDNIVVTDVDDTTTDPDNGDYYDKANGKEGFSLKTALSEIISANHTDISYGGLWTLYHTSDDKYQKSETIWDMYSDIPDPENPSVPDGAQPGEYEYTITDDQCGNSGSGEGYCYNREHVMPQSWFDKEYPMRTDAHHIVPTDAYVNTMRSNNPHGEVATSTWTSKNGSKLGSGTSASGYTGKVFEPIDEYKGDFARMYLYMATRYEDQIGSWVNNGQAGTVLDGSSDKVYKEWFLTLMLKWHNNDPVSFKEIDRNEQIFERQGNRNPFIDHPEYANMIWGNSVN</sequence>
<evidence type="ECO:0000256" key="1">
    <source>
        <dbReference type="ARBA" id="ARBA00006429"/>
    </source>
</evidence>
<dbReference type="Pfam" id="PF04231">
    <property type="entry name" value="Endonuclease_1"/>
    <property type="match status" value="1"/>
</dbReference>
<name>A0A7X9RRY1_9BACT</name>
<dbReference type="SUPFAM" id="SSF54060">
    <property type="entry name" value="His-Me finger endonucleases"/>
    <property type="match status" value="1"/>
</dbReference>
<dbReference type="Gene3D" id="2.60.120.200">
    <property type="match status" value="1"/>
</dbReference>
<dbReference type="EMBL" id="JABANE010000003">
    <property type="protein sequence ID" value="NME66630.1"/>
    <property type="molecule type" value="Genomic_DNA"/>
</dbReference>
<dbReference type="PANTHER" id="PTHR33607:SF2">
    <property type="entry name" value="ENDONUCLEASE-1"/>
    <property type="match status" value="1"/>
</dbReference>
<dbReference type="PANTHER" id="PTHR33607">
    <property type="entry name" value="ENDONUCLEASE-1"/>
    <property type="match status" value="1"/>
</dbReference>
<comment type="similarity">
    <text evidence="1">Belongs to the EndA/NucM nuclease family.</text>
</comment>
<dbReference type="Proteomes" id="UP000576082">
    <property type="component" value="Unassembled WGS sequence"/>
</dbReference>
<accession>A0A7X9RRY1</accession>
<gene>
    <name evidence="4" type="ORF">HHU12_01520</name>
</gene>
<dbReference type="NCBIfam" id="NF038128">
    <property type="entry name" value="choice_anch_J"/>
    <property type="match status" value="1"/>
</dbReference>
<evidence type="ECO:0000256" key="3">
    <source>
        <dbReference type="ARBA" id="ARBA00022801"/>
    </source>
</evidence>
<evidence type="ECO:0008006" key="6">
    <source>
        <dbReference type="Google" id="ProtNLM"/>
    </source>
</evidence>
<dbReference type="InterPro" id="IPR007346">
    <property type="entry name" value="Endonuclease-I"/>
</dbReference>
<dbReference type="AlphaFoldDB" id="A0A7X9RRY1"/>
<dbReference type="GO" id="GO:0016787">
    <property type="term" value="F:hydrolase activity"/>
    <property type="evidence" value="ECO:0007669"/>
    <property type="project" value="UniProtKB-KW"/>
</dbReference>
<dbReference type="GO" id="GO:0004518">
    <property type="term" value="F:nuclease activity"/>
    <property type="evidence" value="ECO:0007669"/>
    <property type="project" value="UniProtKB-KW"/>
</dbReference>
<reference evidence="4 5" key="1">
    <citation type="submission" date="2020-04" db="EMBL/GenBank/DDBJ databases">
        <title>Flammeovirga sp. SR4, a novel species isolated from seawater.</title>
        <authorList>
            <person name="Wang X."/>
        </authorList>
    </citation>
    <scope>NUCLEOTIDE SEQUENCE [LARGE SCALE GENOMIC DNA]</scope>
    <source>
        <strain evidence="4 5">ATCC 23126</strain>
    </source>
</reference>
<comment type="caution">
    <text evidence="4">The sequence shown here is derived from an EMBL/GenBank/DDBJ whole genome shotgun (WGS) entry which is preliminary data.</text>
</comment>
<keyword evidence="5" id="KW-1185">Reference proteome</keyword>
<protein>
    <recommendedName>
        <fullName evidence="6">Endonuclease I</fullName>
    </recommendedName>
</protein>
<organism evidence="4 5">
    <name type="scientific">Flammeovirga aprica JL-4</name>
    <dbReference type="NCBI Taxonomy" id="694437"/>
    <lineage>
        <taxon>Bacteria</taxon>
        <taxon>Pseudomonadati</taxon>
        <taxon>Bacteroidota</taxon>
        <taxon>Cytophagia</taxon>
        <taxon>Cytophagales</taxon>
        <taxon>Flammeovirgaceae</taxon>
        <taxon>Flammeovirga</taxon>
    </lineage>
</organism>
<evidence type="ECO:0000313" key="5">
    <source>
        <dbReference type="Proteomes" id="UP000576082"/>
    </source>
</evidence>
<proteinExistence type="inferred from homology"/>
<keyword evidence="2" id="KW-0540">Nuclease</keyword>